<reference evidence="3 4" key="1">
    <citation type="submission" date="2017-06" db="EMBL/GenBank/DDBJ databases">
        <title>Genome sequencing of cyanobaciteial culture collection at National Institute for Environmental Studies (NIES).</title>
        <authorList>
            <person name="Hirose Y."/>
            <person name="Shimura Y."/>
            <person name="Fujisawa T."/>
            <person name="Nakamura Y."/>
            <person name="Kawachi M."/>
        </authorList>
    </citation>
    <scope>NUCLEOTIDE SEQUENCE [LARGE SCALE GENOMIC DNA]</scope>
    <source>
        <strain evidence="3 4">NIES-37</strain>
    </source>
</reference>
<dbReference type="Pfam" id="PF01569">
    <property type="entry name" value="PAP2"/>
    <property type="match status" value="1"/>
</dbReference>
<dbReference type="InterPro" id="IPR036938">
    <property type="entry name" value="PAP2/HPO_sf"/>
</dbReference>
<dbReference type="PANTHER" id="PTHR14969">
    <property type="entry name" value="SPHINGOSINE-1-PHOSPHATE PHOSPHOHYDROLASE"/>
    <property type="match status" value="1"/>
</dbReference>
<accession>A0A1Z4MX87</accession>
<feature type="transmembrane region" description="Helical" evidence="1">
    <location>
        <begin position="20"/>
        <end position="40"/>
    </location>
</feature>
<keyword evidence="1" id="KW-1133">Transmembrane helix</keyword>
<evidence type="ECO:0000256" key="1">
    <source>
        <dbReference type="SAM" id="Phobius"/>
    </source>
</evidence>
<dbReference type="KEGG" id="ttq:NIES37_20420"/>
<protein>
    <recommendedName>
        <fullName evidence="2">Phosphatidic acid phosphatase type 2/haloperoxidase domain-containing protein</fullName>
    </recommendedName>
</protein>
<keyword evidence="1" id="KW-0812">Transmembrane</keyword>
<keyword evidence="4" id="KW-1185">Reference proteome</keyword>
<evidence type="ECO:0000313" key="3">
    <source>
        <dbReference type="EMBL" id="BAY98094.1"/>
    </source>
</evidence>
<dbReference type="AlphaFoldDB" id="A0A1Z4MX87"/>
<sequence length="211" mass="22628">MHENCYQKLLYINQMQNNLFISGLITLCPTLIALYCTILAPKAIADTFDKDLSNFVSGGGTALYLGAGVTLPLLQDGKQGGQHALRALDSLTTSTLLCISLKEITDVKRPDSDSRDSFPSCHATAAFAIATVQSHYHPGSALIWYSGASLIAYSRINLNRHRLTEVLAGAALGYLTAQLELSQKHGLILFPIISSDDAGESLVGLQVVGSF</sequence>
<dbReference type="SUPFAM" id="SSF48317">
    <property type="entry name" value="Acid phosphatase/Vanadium-dependent haloperoxidase"/>
    <property type="match status" value="1"/>
</dbReference>
<feature type="domain" description="Phosphatidic acid phosphatase type 2/haloperoxidase" evidence="2">
    <location>
        <begin position="84"/>
        <end position="181"/>
    </location>
</feature>
<gene>
    <name evidence="3" type="ORF">NIES37_20420</name>
</gene>
<proteinExistence type="predicted"/>
<organism evidence="3 4">
    <name type="scientific">Tolypothrix tenuis PCC 7101</name>
    <dbReference type="NCBI Taxonomy" id="231146"/>
    <lineage>
        <taxon>Bacteria</taxon>
        <taxon>Bacillati</taxon>
        <taxon>Cyanobacteriota</taxon>
        <taxon>Cyanophyceae</taxon>
        <taxon>Nostocales</taxon>
        <taxon>Tolypothrichaceae</taxon>
        <taxon>Tolypothrix</taxon>
    </lineage>
</organism>
<dbReference type="Proteomes" id="UP000218785">
    <property type="component" value="Chromosome"/>
</dbReference>
<keyword evidence="1" id="KW-0472">Membrane</keyword>
<dbReference type="Gene3D" id="1.20.144.10">
    <property type="entry name" value="Phosphatidic acid phosphatase type 2/haloperoxidase"/>
    <property type="match status" value="1"/>
</dbReference>
<dbReference type="PANTHER" id="PTHR14969:SF13">
    <property type="entry name" value="AT30094P"/>
    <property type="match status" value="1"/>
</dbReference>
<dbReference type="SMART" id="SM00014">
    <property type="entry name" value="acidPPc"/>
    <property type="match status" value="1"/>
</dbReference>
<name>A0A1Z4MX87_9CYAN</name>
<dbReference type="InterPro" id="IPR000326">
    <property type="entry name" value="PAP2/HPO"/>
</dbReference>
<dbReference type="EMBL" id="AP018248">
    <property type="protein sequence ID" value="BAY98094.1"/>
    <property type="molecule type" value="Genomic_DNA"/>
</dbReference>
<evidence type="ECO:0000313" key="4">
    <source>
        <dbReference type="Proteomes" id="UP000218785"/>
    </source>
</evidence>
<evidence type="ECO:0000259" key="2">
    <source>
        <dbReference type="SMART" id="SM00014"/>
    </source>
</evidence>